<accession>A0ABW9ACK7</accession>
<comment type="caution">
    <text evidence="2">The sequence shown here is derived from an EMBL/GenBank/DDBJ whole genome shotgun (WGS) entry which is preliminary data.</text>
</comment>
<dbReference type="Proteomes" id="UP001629246">
    <property type="component" value="Unassembled WGS sequence"/>
</dbReference>
<evidence type="ECO:0000313" key="3">
    <source>
        <dbReference type="Proteomes" id="UP001629246"/>
    </source>
</evidence>
<proteinExistence type="predicted"/>
<keyword evidence="3" id="KW-1185">Reference proteome</keyword>
<reference evidence="2 3" key="1">
    <citation type="journal article" date="2024" name="Chem. Sci.">
        <title>Discovery of megapolipeptins by genome mining of a Burkholderiales bacteria collection.</title>
        <authorList>
            <person name="Paulo B.S."/>
            <person name="Recchia M.J.J."/>
            <person name="Lee S."/>
            <person name="Fergusson C.H."/>
            <person name="Romanowski S.B."/>
            <person name="Hernandez A."/>
            <person name="Krull N."/>
            <person name="Liu D.Y."/>
            <person name="Cavanagh H."/>
            <person name="Bos A."/>
            <person name="Gray C.A."/>
            <person name="Murphy B.T."/>
            <person name="Linington R.G."/>
            <person name="Eustaquio A.S."/>
        </authorList>
    </citation>
    <scope>NUCLEOTIDE SEQUENCE [LARGE SCALE GENOMIC DNA]</scope>
    <source>
        <strain evidence="2 3">RL21-008-BIB-A</strain>
    </source>
</reference>
<dbReference type="RefSeq" id="WP_408158928.1">
    <property type="nucleotide sequence ID" value="NZ_JAQQFM010000006.1"/>
</dbReference>
<sequence length="220" mass="22607">MQGFSRLITLTVALSASLYAGLLQAAPSVELKVTGVIRPAACTPTLAGSGVVDYGTIAAGALQRGRSTALPARQIGLTVACNAAAKIAVTFVDNRAASRVDGILDQLRSGAEYNFGLGSVAGKNVGGYALSFSSNATADARSVSAIASKDRGNSWSQDAGFLDHANTYFSFAENGAASPVALKVLSAQINVQPVLNKAEELPLTQDVPLDGSTTIEIKYL</sequence>
<feature type="signal peptide" evidence="1">
    <location>
        <begin position="1"/>
        <end position="25"/>
    </location>
</feature>
<dbReference type="InterPro" id="IPR010546">
    <property type="entry name" value="DUF1120"/>
</dbReference>
<evidence type="ECO:0000313" key="2">
    <source>
        <dbReference type="EMBL" id="MFL9925740.1"/>
    </source>
</evidence>
<evidence type="ECO:0000256" key="1">
    <source>
        <dbReference type="SAM" id="SignalP"/>
    </source>
</evidence>
<gene>
    <name evidence="2" type="ORF">PQR62_15775</name>
</gene>
<organism evidence="2 3">
    <name type="scientific">Herbaspirillum lusitanum</name>
    <dbReference type="NCBI Taxonomy" id="213312"/>
    <lineage>
        <taxon>Bacteria</taxon>
        <taxon>Pseudomonadati</taxon>
        <taxon>Pseudomonadota</taxon>
        <taxon>Betaproteobacteria</taxon>
        <taxon>Burkholderiales</taxon>
        <taxon>Oxalobacteraceae</taxon>
        <taxon>Herbaspirillum</taxon>
    </lineage>
</organism>
<feature type="chain" id="PRO_5047267962" evidence="1">
    <location>
        <begin position="26"/>
        <end position="220"/>
    </location>
</feature>
<keyword evidence="1" id="KW-0732">Signal</keyword>
<name>A0ABW9ACK7_9BURK</name>
<protein>
    <submittedName>
        <fullName evidence="2">DUF1120 domain-containing protein</fullName>
    </submittedName>
</protein>
<dbReference type="Pfam" id="PF06551">
    <property type="entry name" value="DUF1120"/>
    <property type="match status" value="1"/>
</dbReference>
<dbReference type="EMBL" id="JAQQFM010000006">
    <property type="protein sequence ID" value="MFL9925740.1"/>
    <property type="molecule type" value="Genomic_DNA"/>
</dbReference>